<protein>
    <submittedName>
        <fullName evidence="2">Uncharacterized protein</fullName>
    </submittedName>
</protein>
<organism evidence="2 3">
    <name type="scientific">Bacillus xiapuensis</name>
    <dbReference type="NCBI Taxonomy" id="2014075"/>
    <lineage>
        <taxon>Bacteria</taxon>
        <taxon>Bacillati</taxon>
        <taxon>Bacillota</taxon>
        <taxon>Bacilli</taxon>
        <taxon>Bacillales</taxon>
        <taxon>Bacillaceae</taxon>
        <taxon>Bacillus</taxon>
    </lineage>
</organism>
<evidence type="ECO:0000313" key="2">
    <source>
        <dbReference type="EMBL" id="MED3562377.1"/>
    </source>
</evidence>
<keyword evidence="1" id="KW-0472">Membrane</keyword>
<dbReference type="RefSeq" id="WP_327967297.1">
    <property type="nucleotide sequence ID" value="NZ_JARMQG010000084.1"/>
</dbReference>
<keyword evidence="1" id="KW-0812">Transmembrane</keyword>
<sequence length="43" mass="4733">MIEVIVGWLSIWWGLIAVCILGLILAGLLSFIIVYIATTDLTK</sequence>
<name>A0ABU6N912_9BACI</name>
<accession>A0ABU6N912</accession>
<evidence type="ECO:0000256" key="1">
    <source>
        <dbReference type="SAM" id="Phobius"/>
    </source>
</evidence>
<dbReference type="Proteomes" id="UP001330749">
    <property type="component" value="Unassembled WGS sequence"/>
</dbReference>
<evidence type="ECO:0000313" key="3">
    <source>
        <dbReference type="Proteomes" id="UP001330749"/>
    </source>
</evidence>
<feature type="transmembrane region" description="Helical" evidence="1">
    <location>
        <begin position="12"/>
        <end position="37"/>
    </location>
</feature>
<keyword evidence="1" id="KW-1133">Transmembrane helix</keyword>
<keyword evidence="3" id="KW-1185">Reference proteome</keyword>
<reference evidence="2 3" key="1">
    <citation type="submission" date="2023-03" db="EMBL/GenBank/DDBJ databases">
        <title>Bacillus Genome Sequencing.</title>
        <authorList>
            <person name="Dunlap C."/>
        </authorList>
    </citation>
    <scope>NUCLEOTIDE SEQUENCE [LARGE SCALE GENOMIC DNA]</scope>
    <source>
        <strain evidence="2 3">B-14544</strain>
    </source>
</reference>
<dbReference type="EMBL" id="JARMQG010000084">
    <property type="protein sequence ID" value="MED3562377.1"/>
    <property type="molecule type" value="Genomic_DNA"/>
</dbReference>
<gene>
    <name evidence="2" type="ORF">P4447_07905</name>
</gene>
<comment type="caution">
    <text evidence="2">The sequence shown here is derived from an EMBL/GenBank/DDBJ whole genome shotgun (WGS) entry which is preliminary data.</text>
</comment>
<proteinExistence type="predicted"/>